<name>A0A2U1B6E9_9BACT</name>
<gene>
    <name evidence="2" type="ORF">C8E01_101611</name>
</gene>
<evidence type="ECO:0000256" key="1">
    <source>
        <dbReference type="SAM" id="SignalP"/>
    </source>
</evidence>
<accession>A0A2U1B6E9</accession>
<dbReference type="AlphaFoldDB" id="A0A2U1B6E9"/>
<keyword evidence="1" id="KW-0732">Signal</keyword>
<keyword evidence="3" id="KW-1185">Reference proteome</keyword>
<organism evidence="2 3">
    <name type="scientific">Pontibacter virosus</name>
    <dbReference type="NCBI Taxonomy" id="1765052"/>
    <lineage>
        <taxon>Bacteria</taxon>
        <taxon>Pseudomonadati</taxon>
        <taxon>Bacteroidota</taxon>
        <taxon>Cytophagia</taxon>
        <taxon>Cytophagales</taxon>
        <taxon>Hymenobacteraceae</taxon>
        <taxon>Pontibacter</taxon>
    </lineage>
</organism>
<protein>
    <recommendedName>
        <fullName evidence="4">Outer membrane protein with beta-barrel domain</fullName>
    </recommendedName>
</protein>
<feature type="chain" id="PRO_5015589362" description="Outer membrane protein with beta-barrel domain" evidence="1">
    <location>
        <begin position="19"/>
        <end position="359"/>
    </location>
</feature>
<evidence type="ECO:0000313" key="2">
    <source>
        <dbReference type="EMBL" id="PVY44245.1"/>
    </source>
</evidence>
<comment type="caution">
    <text evidence="2">The sequence shown here is derived from an EMBL/GenBank/DDBJ whole genome shotgun (WGS) entry which is preliminary data.</text>
</comment>
<evidence type="ECO:0008006" key="4">
    <source>
        <dbReference type="Google" id="ProtNLM"/>
    </source>
</evidence>
<feature type="signal peptide" evidence="1">
    <location>
        <begin position="1"/>
        <end position="18"/>
    </location>
</feature>
<dbReference type="Proteomes" id="UP000245466">
    <property type="component" value="Unassembled WGS sequence"/>
</dbReference>
<dbReference type="EMBL" id="QEKI01000001">
    <property type="protein sequence ID" value="PVY44245.1"/>
    <property type="molecule type" value="Genomic_DNA"/>
</dbReference>
<sequence>MKFKLLFFLLCFPAALYAQIQSQKGSITLKSGDNLTGSITYFYDQPNEIRFYNDQGAREVFTADQISEIKLDNGEKFVAKRYKTNSGSASLVFKVLIESSKISLYVREDNTTEYYYVSKDDVLYRLENNNVYETQGNKKYMRKDHKYIGTLSAMMYDRLDIVQQLEKTSLRENSLTKVIQEYNQGEVGYEWQGDKKAAKEPNWVFFTQYSQYGLSKSSPIEAHGYGNMAGLQYYFSKHSRHSFKASMDYSFFRFGEEKANTFGLGLRYEMAFKKAEKFSAYMLVHLMDIAYVSFNHPEEGYNENGVLPLLRFSPGIGLESKPLPRVAVYAEINNLLIIEQLPRSFSLGLKYDFGKTSWK</sequence>
<reference evidence="2 3" key="1">
    <citation type="submission" date="2018-04" db="EMBL/GenBank/DDBJ databases">
        <title>Genomic Encyclopedia of Type Strains, Phase IV (KMG-IV): sequencing the most valuable type-strain genomes for metagenomic binning, comparative biology and taxonomic classification.</title>
        <authorList>
            <person name="Goeker M."/>
        </authorList>
    </citation>
    <scope>NUCLEOTIDE SEQUENCE [LARGE SCALE GENOMIC DNA]</scope>
    <source>
        <strain evidence="2 3">DSM 100231</strain>
    </source>
</reference>
<proteinExistence type="predicted"/>
<evidence type="ECO:0000313" key="3">
    <source>
        <dbReference type="Proteomes" id="UP000245466"/>
    </source>
</evidence>